<dbReference type="OrthoDB" id="5577209at2759"/>
<feature type="compositionally biased region" description="Basic residues" evidence="1">
    <location>
        <begin position="145"/>
        <end position="157"/>
    </location>
</feature>
<comment type="caution">
    <text evidence="2">The sequence shown here is derived from an EMBL/GenBank/DDBJ whole genome shotgun (WGS) entry which is preliminary data.</text>
</comment>
<feature type="region of interest" description="Disordered" evidence="1">
    <location>
        <begin position="97"/>
        <end position="157"/>
    </location>
</feature>
<protein>
    <submittedName>
        <fullName evidence="2">Uncharacterized protein</fullName>
    </submittedName>
</protein>
<feature type="compositionally biased region" description="Basic and acidic residues" evidence="1">
    <location>
        <begin position="99"/>
        <end position="114"/>
    </location>
</feature>
<reference evidence="2" key="1">
    <citation type="submission" date="2022-07" db="EMBL/GenBank/DDBJ databases">
        <title>Phylogenomic reconstructions and comparative analyses of Kickxellomycotina fungi.</title>
        <authorList>
            <person name="Reynolds N.K."/>
            <person name="Stajich J.E."/>
            <person name="Barry K."/>
            <person name="Grigoriev I.V."/>
            <person name="Crous P."/>
            <person name="Smith M.E."/>
        </authorList>
    </citation>
    <scope>NUCLEOTIDE SEQUENCE</scope>
    <source>
        <strain evidence="2">NRRL 1566</strain>
    </source>
</reference>
<evidence type="ECO:0000313" key="2">
    <source>
        <dbReference type="EMBL" id="KAJ2841642.1"/>
    </source>
</evidence>
<dbReference type="Proteomes" id="UP001139887">
    <property type="component" value="Unassembled WGS sequence"/>
</dbReference>
<proteinExistence type="predicted"/>
<evidence type="ECO:0000256" key="1">
    <source>
        <dbReference type="SAM" id="MobiDB-lite"/>
    </source>
</evidence>
<keyword evidence="3" id="KW-1185">Reference proteome</keyword>
<evidence type="ECO:0000313" key="3">
    <source>
        <dbReference type="Proteomes" id="UP001139887"/>
    </source>
</evidence>
<accession>A0A9W8I2G1</accession>
<gene>
    <name evidence="2" type="ORF">IWW36_006191</name>
</gene>
<organism evidence="2 3">
    <name type="scientific">Coemansia brasiliensis</name>
    <dbReference type="NCBI Taxonomy" id="2650707"/>
    <lineage>
        <taxon>Eukaryota</taxon>
        <taxon>Fungi</taxon>
        <taxon>Fungi incertae sedis</taxon>
        <taxon>Zoopagomycota</taxon>
        <taxon>Kickxellomycotina</taxon>
        <taxon>Kickxellomycetes</taxon>
        <taxon>Kickxellales</taxon>
        <taxon>Kickxellaceae</taxon>
        <taxon>Coemansia</taxon>
    </lineage>
</organism>
<feature type="compositionally biased region" description="Basic and acidic residues" evidence="1">
    <location>
        <begin position="121"/>
        <end position="144"/>
    </location>
</feature>
<dbReference type="AlphaFoldDB" id="A0A9W8I2G1"/>
<dbReference type="EMBL" id="JANBUW010002100">
    <property type="protein sequence ID" value="KAJ2841642.1"/>
    <property type="molecule type" value="Genomic_DNA"/>
</dbReference>
<feature type="region of interest" description="Disordered" evidence="1">
    <location>
        <begin position="16"/>
        <end position="36"/>
    </location>
</feature>
<name>A0A9W8I2G1_9FUNG</name>
<sequence length="157" mass="18239">MKSRIMEMAQRIAEEDEYDDTYDDIAPGAAADPDDPIAPWEELLVNQYISDQSVFERNKDARKSAARQALRDTTGLSDEQLEGWFIMLQRNPHRQRVLHKYESQNKQALLERPDSAASSDSKQDGNTNKDFKYKEKNKSKVANHDRKRQHSRKMQNA</sequence>